<keyword evidence="1" id="KW-1133">Transmembrane helix</keyword>
<keyword evidence="1" id="KW-0812">Transmembrane</keyword>
<protein>
    <submittedName>
        <fullName evidence="2">Uncharacterized protein</fullName>
    </submittedName>
</protein>
<accession>A0A830C5R5</accession>
<keyword evidence="3" id="KW-1185">Reference proteome</keyword>
<comment type="caution">
    <text evidence="2">The sequence shown here is derived from an EMBL/GenBank/DDBJ whole genome shotgun (WGS) entry which is preliminary data.</text>
</comment>
<proteinExistence type="predicted"/>
<gene>
    <name evidence="2" type="ORF">PHJA_001304400</name>
</gene>
<organism evidence="2 3">
    <name type="scientific">Phtheirospermum japonicum</name>
    <dbReference type="NCBI Taxonomy" id="374723"/>
    <lineage>
        <taxon>Eukaryota</taxon>
        <taxon>Viridiplantae</taxon>
        <taxon>Streptophyta</taxon>
        <taxon>Embryophyta</taxon>
        <taxon>Tracheophyta</taxon>
        <taxon>Spermatophyta</taxon>
        <taxon>Magnoliopsida</taxon>
        <taxon>eudicotyledons</taxon>
        <taxon>Gunneridae</taxon>
        <taxon>Pentapetalae</taxon>
        <taxon>asterids</taxon>
        <taxon>lamiids</taxon>
        <taxon>Lamiales</taxon>
        <taxon>Orobanchaceae</taxon>
        <taxon>Orobanchaceae incertae sedis</taxon>
        <taxon>Phtheirospermum</taxon>
    </lineage>
</organism>
<name>A0A830C5R5_9LAMI</name>
<dbReference type="EMBL" id="BMAC01000249">
    <property type="protein sequence ID" value="GFP91604.1"/>
    <property type="molecule type" value="Genomic_DNA"/>
</dbReference>
<evidence type="ECO:0000313" key="3">
    <source>
        <dbReference type="Proteomes" id="UP000653305"/>
    </source>
</evidence>
<feature type="transmembrane region" description="Helical" evidence="1">
    <location>
        <begin position="6"/>
        <end position="27"/>
    </location>
</feature>
<dbReference type="Proteomes" id="UP000653305">
    <property type="component" value="Unassembled WGS sequence"/>
</dbReference>
<sequence length="147" mass="17016">MLNYAFIHIIYNRIPIHGSSALLWLLLVRHRRNRINRDGNPLMPTLVLHHCHIQTHIRICTPPLNKLASSAYFNYVVCGLKQQHNDNKLKFVLVNHQHMRPPNISLLSTETFTSFFEYGIGYPVASCQKLLLSRMDLEAADLWNPST</sequence>
<reference evidence="2" key="1">
    <citation type="submission" date="2020-07" db="EMBL/GenBank/DDBJ databases">
        <title>Ethylene signaling mediates host invasion by parasitic plants.</title>
        <authorList>
            <person name="Yoshida S."/>
        </authorList>
    </citation>
    <scope>NUCLEOTIDE SEQUENCE</scope>
    <source>
        <strain evidence="2">Okayama</strain>
    </source>
</reference>
<dbReference type="AlphaFoldDB" id="A0A830C5R5"/>
<evidence type="ECO:0000256" key="1">
    <source>
        <dbReference type="SAM" id="Phobius"/>
    </source>
</evidence>
<keyword evidence="1" id="KW-0472">Membrane</keyword>
<evidence type="ECO:0000313" key="2">
    <source>
        <dbReference type="EMBL" id="GFP91604.1"/>
    </source>
</evidence>